<comment type="caution">
    <text evidence="1">The sequence shown here is derived from an EMBL/GenBank/DDBJ whole genome shotgun (WGS) entry which is preliminary data.</text>
</comment>
<dbReference type="EMBL" id="WNXC01000001">
    <property type="protein sequence ID" value="MBB2148166.1"/>
    <property type="molecule type" value="Genomic_DNA"/>
</dbReference>
<organism evidence="1 2">
    <name type="scientific">Pedobacter gandavensis</name>
    <dbReference type="NCBI Taxonomy" id="2679963"/>
    <lineage>
        <taxon>Bacteria</taxon>
        <taxon>Pseudomonadati</taxon>
        <taxon>Bacteroidota</taxon>
        <taxon>Sphingobacteriia</taxon>
        <taxon>Sphingobacteriales</taxon>
        <taxon>Sphingobacteriaceae</taxon>
        <taxon>Pedobacter</taxon>
    </lineage>
</organism>
<accession>A0ABR6ESG5</accession>
<keyword evidence="2" id="KW-1185">Reference proteome</keyword>
<protein>
    <submittedName>
        <fullName evidence="1">Uncharacterized protein</fullName>
    </submittedName>
</protein>
<dbReference type="Proteomes" id="UP000636110">
    <property type="component" value="Unassembled WGS sequence"/>
</dbReference>
<sequence>MGRLNNGLFGGFNGRVGNLVGYMLNGKSIVRTIGHSTKPLTPARKSNCEEMTVVNAFLRPNLTFIKSGFRLITVGTDRNFYNEAVSYNKKNALQGEYPNISMDYTKALLSMGSLLKAGKTTISKHADGIEFKWEVPGDLPWRNRNDRAMLLIYFPDAGVSTYVLSGSRRHVGEELVAIDPNLAESRMEAYISFIDEDASTISDSVHAGSLNVKPIEPEEFAEKPQENEEELSVKAVKPIIHKKPLKNQVFKTPQSKKIRQQLISSAGFSAHTGQRIFPSPS</sequence>
<dbReference type="Pfam" id="PF19781">
    <property type="entry name" value="DUF6266"/>
    <property type="match status" value="1"/>
</dbReference>
<evidence type="ECO:0000313" key="1">
    <source>
        <dbReference type="EMBL" id="MBB2148166.1"/>
    </source>
</evidence>
<dbReference type="InterPro" id="IPR046233">
    <property type="entry name" value="DUF6266"/>
</dbReference>
<dbReference type="RefSeq" id="WP_182953821.1">
    <property type="nucleotide sequence ID" value="NZ_WNXC01000001.1"/>
</dbReference>
<proteinExistence type="predicted"/>
<gene>
    <name evidence="1" type="ORF">GM920_04490</name>
</gene>
<evidence type="ECO:0000313" key="2">
    <source>
        <dbReference type="Proteomes" id="UP000636110"/>
    </source>
</evidence>
<reference evidence="1 2" key="1">
    <citation type="submission" date="2019-11" db="EMBL/GenBank/DDBJ databases">
        <title>Description of Pedobacter sp. LMG 31462T.</title>
        <authorList>
            <person name="Carlier A."/>
            <person name="Qi S."/>
            <person name="Vandamme P."/>
        </authorList>
    </citation>
    <scope>NUCLEOTIDE SEQUENCE [LARGE SCALE GENOMIC DNA]</scope>
    <source>
        <strain evidence="1 2">LMG 31462</strain>
    </source>
</reference>
<name>A0ABR6ESG5_9SPHI</name>